<evidence type="ECO:0000313" key="1">
    <source>
        <dbReference type="EMBL" id="MEQ2197738.1"/>
    </source>
</evidence>
<organism evidence="1 2">
    <name type="scientific">Xenoophorus captivus</name>
    <dbReference type="NCBI Taxonomy" id="1517983"/>
    <lineage>
        <taxon>Eukaryota</taxon>
        <taxon>Metazoa</taxon>
        <taxon>Chordata</taxon>
        <taxon>Craniata</taxon>
        <taxon>Vertebrata</taxon>
        <taxon>Euteleostomi</taxon>
        <taxon>Actinopterygii</taxon>
        <taxon>Neopterygii</taxon>
        <taxon>Teleostei</taxon>
        <taxon>Neoteleostei</taxon>
        <taxon>Acanthomorphata</taxon>
        <taxon>Ovalentaria</taxon>
        <taxon>Atherinomorphae</taxon>
        <taxon>Cyprinodontiformes</taxon>
        <taxon>Goodeidae</taxon>
        <taxon>Xenoophorus</taxon>
    </lineage>
</organism>
<evidence type="ECO:0000313" key="2">
    <source>
        <dbReference type="Proteomes" id="UP001434883"/>
    </source>
</evidence>
<sequence>MVCALTGSPPHPFNLCSNAGSTHTLIFSRQPLDIMLSMYTEILWLTTAKPVLSGTCSVKPLNGLSHHAAALFQGVANLLPASAIFIKRNNSFFYILREFFAMR</sequence>
<comment type="caution">
    <text evidence="1">The sequence shown here is derived from an EMBL/GenBank/DDBJ whole genome shotgun (WGS) entry which is preliminary data.</text>
</comment>
<accession>A0ABV0QQB7</accession>
<name>A0ABV0QQB7_9TELE</name>
<dbReference type="Proteomes" id="UP001434883">
    <property type="component" value="Unassembled WGS sequence"/>
</dbReference>
<reference evidence="1 2" key="1">
    <citation type="submission" date="2021-06" db="EMBL/GenBank/DDBJ databases">
        <authorList>
            <person name="Palmer J.M."/>
        </authorList>
    </citation>
    <scope>NUCLEOTIDE SEQUENCE [LARGE SCALE GENOMIC DNA]</scope>
    <source>
        <strain evidence="1 2">XC_2019</strain>
        <tissue evidence="1">Muscle</tissue>
    </source>
</reference>
<keyword evidence="2" id="KW-1185">Reference proteome</keyword>
<gene>
    <name evidence="1" type="ORF">XENOCAPTIV_002695</name>
</gene>
<protein>
    <submittedName>
        <fullName evidence="1">Uncharacterized protein</fullName>
    </submittedName>
</protein>
<proteinExistence type="predicted"/>
<dbReference type="EMBL" id="JAHRIN010018079">
    <property type="protein sequence ID" value="MEQ2197738.1"/>
    <property type="molecule type" value="Genomic_DNA"/>
</dbReference>